<dbReference type="PANTHER" id="PTHR43226:SF4">
    <property type="entry name" value="XAA-PRO AMINOPEPTIDASE 3"/>
    <property type="match status" value="1"/>
</dbReference>
<dbReference type="SUPFAM" id="SSF53092">
    <property type="entry name" value="Creatinase/prolidase N-terminal domain"/>
    <property type="match status" value="1"/>
</dbReference>
<dbReference type="InterPro" id="IPR052433">
    <property type="entry name" value="X-Pro_dipept-like"/>
</dbReference>
<dbReference type="PANTHER" id="PTHR43226">
    <property type="entry name" value="XAA-PRO AMINOPEPTIDASE 3"/>
    <property type="match status" value="1"/>
</dbReference>
<reference evidence="9 11" key="1">
    <citation type="journal article" date="2016" name="Genome Announc.">
        <title>Complete Genome Sequence of the Amino Acid-Fermenting Clostridium propionicum X2 (DSM 1682).</title>
        <authorList>
            <person name="Poehlein A."/>
            <person name="Schlien K."/>
            <person name="Chowdhury N.P."/>
            <person name="Gottschalk G."/>
            <person name="Buckel W."/>
            <person name="Daniel R."/>
        </authorList>
    </citation>
    <scope>NUCLEOTIDE SEQUENCE [LARGE SCALE GENOMIC DNA]</scope>
    <source>
        <strain evidence="9 11">X2</strain>
    </source>
</reference>
<evidence type="ECO:0000256" key="1">
    <source>
        <dbReference type="ARBA" id="ARBA00001424"/>
    </source>
</evidence>
<comment type="similarity">
    <text evidence="3">Belongs to the peptidase M24B family.</text>
</comment>
<comment type="cofactor">
    <cofactor evidence="2">
        <name>Mn(2+)</name>
        <dbReference type="ChEBI" id="CHEBI:29035"/>
    </cofactor>
</comment>
<keyword evidence="10" id="KW-0031">Aminopeptidase</keyword>
<evidence type="ECO:0000256" key="2">
    <source>
        <dbReference type="ARBA" id="ARBA00001936"/>
    </source>
</evidence>
<evidence type="ECO:0000313" key="11">
    <source>
        <dbReference type="Proteomes" id="UP000068026"/>
    </source>
</evidence>
<evidence type="ECO:0000313" key="9">
    <source>
        <dbReference type="EMBL" id="AMJ42139.1"/>
    </source>
</evidence>
<dbReference type="Pfam" id="PF05195">
    <property type="entry name" value="AMP_N"/>
    <property type="match status" value="1"/>
</dbReference>
<comment type="catalytic activity">
    <reaction evidence="1">
        <text>Release of any N-terminal amino acid, including proline, that is linked to proline, even from a dipeptide or tripeptide.</text>
        <dbReference type="EC" id="3.4.11.9"/>
    </reaction>
</comment>
<reference evidence="12" key="4">
    <citation type="submission" date="2016-11" db="EMBL/GenBank/DDBJ databases">
        <authorList>
            <person name="Jaros S."/>
            <person name="Januszkiewicz K."/>
            <person name="Wedrychowicz H."/>
        </authorList>
    </citation>
    <scope>NUCLEOTIDE SEQUENCE [LARGE SCALE GENOMIC DNA]</scope>
    <source>
        <strain evidence="12">DSM 1682</strain>
    </source>
</reference>
<keyword evidence="5" id="KW-0479">Metal-binding</keyword>
<evidence type="ECO:0000256" key="4">
    <source>
        <dbReference type="ARBA" id="ARBA00012574"/>
    </source>
</evidence>
<evidence type="ECO:0000256" key="3">
    <source>
        <dbReference type="ARBA" id="ARBA00008766"/>
    </source>
</evidence>
<keyword evidence="11" id="KW-1185">Reference proteome</keyword>
<dbReference type="GO" id="GO:0070006">
    <property type="term" value="F:metalloaminopeptidase activity"/>
    <property type="evidence" value="ECO:0007669"/>
    <property type="project" value="InterPro"/>
</dbReference>
<sequence>MFQMGGFQKNRDKLIERLTENSVAVVFAGQAPYKRGDEQYPFSPDRNFYYVTGIERENCVFFLAKTSAGITTTLYIPRDNGIMAKWVGANMTAEEAREISEIQNIEFIDSFRKDFAEFIFKHNIKMVYLDLENRDWNALPSAALSFAKEMREQYPAVDMGNLYPIFSDLRLIKEEWELERMRKAMAITQEGFLAMMEHAREGMMEYEIEAYYDFVLTKRGVRHKAFQTIAAAGRRGTILHYVSNNEKTKDGDLILVDAGAQMDWYSGDITRTFPVNGKFTERQKEVYNIVLAGHQKVIDTIGPGVPFTRLNEVLKEHYLVELKKIGLVETMEDVAKYYYHGVSHYLGAETHDIGRYLDRNLQAGMVLTVEPGLYIEEWEIGIRIEDDVLVTEGGCEVMTKDLIRSVADIEAFMAKGR</sequence>
<evidence type="ECO:0000256" key="5">
    <source>
        <dbReference type="ARBA" id="ARBA00022723"/>
    </source>
</evidence>
<keyword evidence="7" id="KW-0464">Manganese</keyword>
<feature type="domain" description="Aminopeptidase P N-terminal" evidence="8">
    <location>
        <begin position="2"/>
        <end position="137"/>
    </location>
</feature>
<dbReference type="Proteomes" id="UP000068026">
    <property type="component" value="Chromosome"/>
</dbReference>
<dbReference type="EMBL" id="CP014223">
    <property type="protein sequence ID" value="AMJ42139.1"/>
    <property type="molecule type" value="Genomic_DNA"/>
</dbReference>
<evidence type="ECO:0000256" key="7">
    <source>
        <dbReference type="ARBA" id="ARBA00023211"/>
    </source>
</evidence>
<dbReference type="Gene3D" id="3.40.350.10">
    <property type="entry name" value="Creatinase/prolidase N-terminal domain"/>
    <property type="match status" value="1"/>
</dbReference>
<dbReference type="AlphaFoldDB" id="A0A0X8VE64"/>
<evidence type="ECO:0000313" key="12">
    <source>
        <dbReference type="Proteomes" id="UP000184204"/>
    </source>
</evidence>
<dbReference type="InterPro" id="IPR029149">
    <property type="entry name" value="Creatin/AminoP/Spt16_N"/>
</dbReference>
<dbReference type="GO" id="GO:0006508">
    <property type="term" value="P:proteolysis"/>
    <property type="evidence" value="ECO:0007669"/>
    <property type="project" value="TreeGrafter"/>
</dbReference>
<dbReference type="KEGG" id="cpro:CPRO_25910"/>
<dbReference type="GO" id="GO:0005829">
    <property type="term" value="C:cytosol"/>
    <property type="evidence" value="ECO:0007669"/>
    <property type="project" value="TreeGrafter"/>
</dbReference>
<evidence type="ECO:0000313" key="10">
    <source>
        <dbReference type="EMBL" id="SHE52302.1"/>
    </source>
</evidence>
<reference evidence="10" key="3">
    <citation type="submission" date="2016-11" db="EMBL/GenBank/DDBJ databases">
        <authorList>
            <person name="Varghese N."/>
            <person name="Submissions S."/>
        </authorList>
    </citation>
    <scope>NUCLEOTIDE SEQUENCE</scope>
    <source>
        <strain evidence="10">DSM 1682</strain>
    </source>
</reference>
<dbReference type="CDD" id="cd01087">
    <property type="entry name" value="Prolidase"/>
    <property type="match status" value="1"/>
</dbReference>
<dbReference type="InterPro" id="IPR007865">
    <property type="entry name" value="Aminopep_P_N"/>
</dbReference>
<dbReference type="Proteomes" id="UP000184204">
    <property type="component" value="Unassembled WGS sequence"/>
</dbReference>
<protein>
    <recommendedName>
        <fullName evidence="4">Xaa-Pro aminopeptidase</fullName>
        <ecNumber evidence="4">3.4.11.9</ecNumber>
    </recommendedName>
</protein>
<dbReference type="InterPro" id="IPR036005">
    <property type="entry name" value="Creatinase/aminopeptidase-like"/>
</dbReference>
<keyword evidence="6 9" id="KW-0378">Hydrolase</keyword>
<gene>
    <name evidence="9" type="primary">pepP</name>
    <name evidence="9" type="ORF">CPRO_25910</name>
    <name evidence="10" type="ORF">SAMN02745151_00958</name>
</gene>
<dbReference type="Gene3D" id="3.90.230.10">
    <property type="entry name" value="Creatinase/methionine aminopeptidase superfamily"/>
    <property type="match status" value="1"/>
</dbReference>
<dbReference type="InterPro" id="IPR000994">
    <property type="entry name" value="Pept_M24"/>
</dbReference>
<keyword evidence="10" id="KW-0645">Protease</keyword>
<reference evidence="11" key="2">
    <citation type="submission" date="2016-01" db="EMBL/GenBank/DDBJ databases">
        <authorList>
            <person name="Poehlein A."/>
            <person name="Schlien K."/>
            <person name="Gottschalk G."/>
            <person name="Buckel W."/>
            <person name="Daniel R."/>
        </authorList>
    </citation>
    <scope>NUCLEOTIDE SEQUENCE [LARGE SCALE GENOMIC DNA]</scope>
    <source>
        <strain evidence="11">X2</strain>
    </source>
</reference>
<dbReference type="SUPFAM" id="SSF55920">
    <property type="entry name" value="Creatinase/aminopeptidase"/>
    <property type="match status" value="1"/>
</dbReference>
<organism evidence="10 12">
    <name type="scientific">Anaerotignum propionicum DSM 1682</name>
    <dbReference type="NCBI Taxonomy" id="991789"/>
    <lineage>
        <taxon>Bacteria</taxon>
        <taxon>Bacillati</taxon>
        <taxon>Bacillota</taxon>
        <taxon>Clostridia</taxon>
        <taxon>Lachnospirales</taxon>
        <taxon>Anaerotignaceae</taxon>
        <taxon>Anaerotignum</taxon>
    </lineage>
</organism>
<dbReference type="EMBL" id="FQUA01000003">
    <property type="protein sequence ID" value="SHE52302.1"/>
    <property type="molecule type" value="Genomic_DNA"/>
</dbReference>
<evidence type="ECO:0000256" key="6">
    <source>
        <dbReference type="ARBA" id="ARBA00022801"/>
    </source>
</evidence>
<dbReference type="EC" id="3.4.11.9" evidence="4"/>
<dbReference type="Pfam" id="PF00557">
    <property type="entry name" value="Peptidase_M24"/>
    <property type="match status" value="1"/>
</dbReference>
<evidence type="ECO:0000259" key="8">
    <source>
        <dbReference type="SMART" id="SM01011"/>
    </source>
</evidence>
<accession>A0A0X8VE64</accession>
<dbReference type="GO" id="GO:0030145">
    <property type="term" value="F:manganese ion binding"/>
    <property type="evidence" value="ECO:0007669"/>
    <property type="project" value="InterPro"/>
</dbReference>
<name>A0A0X8VE64_ANAPI</name>
<dbReference type="SMART" id="SM01011">
    <property type="entry name" value="AMP_N"/>
    <property type="match status" value="1"/>
</dbReference>
<proteinExistence type="inferred from homology"/>